<name>A0A3M2S9T1_9HYPO</name>
<sequence length="199" mass="20997">MLFITQLMLAATAAAAAVNHVEVRQVKEIHIFHARSLLNYTPYKRDNGALFARADQKECLASATSIINSAPTPDPKLEKWGSSRGVANGSPCSVTAPASLSKELMEYMTKFFEWADGIQDEASEFLDDCSSFEGGSATFSIRTCSTSPIIVFTASDTTETVKLEASSTADKDNAAAARDAGLTPAIAAAVGVIGVVLAL</sequence>
<evidence type="ECO:0000256" key="1">
    <source>
        <dbReference type="SAM" id="SignalP"/>
    </source>
</evidence>
<evidence type="ECO:0000313" key="3">
    <source>
        <dbReference type="Proteomes" id="UP000277212"/>
    </source>
</evidence>
<protein>
    <recommendedName>
        <fullName evidence="4">Infection structure specific protein</fullName>
    </recommendedName>
</protein>
<dbReference type="EMBL" id="NKUJ01000089">
    <property type="protein sequence ID" value="RMJ14276.1"/>
    <property type="molecule type" value="Genomic_DNA"/>
</dbReference>
<feature type="signal peptide" evidence="1">
    <location>
        <begin position="1"/>
        <end position="16"/>
    </location>
</feature>
<feature type="chain" id="PRO_5018073942" description="Infection structure specific protein" evidence="1">
    <location>
        <begin position="17"/>
        <end position="199"/>
    </location>
</feature>
<gene>
    <name evidence="2" type="ORF">CDV36_006098</name>
</gene>
<evidence type="ECO:0000313" key="2">
    <source>
        <dbReference type="EMBL" id="RMJ14276.1"/>
    </source>
</evidence>
<dbReference type="Proteomes" id="UP000277212">
    <property type="component" value="Unassembled WGS sequence"/>
</dbReference>
<keyword evidence="3" id="KW-1185">Reference proteome</keyword>
<comment type="caution">
    <text evidence="2">The sequence shown here is derived from an EMBL/GenBank/DDBJ whole genome shotgun (WGS) entry which is preliminary data.</text>
</comment>
<dbReference type="STRING" id="2010991.A0A3M2S9T1"/>
<keyword evidence="1" id="KW-0732">Signal</keyword>
<evidence type="ECO:0008006" key="4">
    <source>
        <dbReference type="Google" id="ProtNLM"/>
    </source>
</evidence>
<dbReference type="OrthoDB" id="4960012at2759"/>
<organism evidence="2 3">
    <name type="scientific">Fusarium kuroshium</name>
    <dbReference type="NCBI Taxonomy" id="2010991"/>
    <lineage>
        <taxon>Eukaryota</taxon>
        <taxon>Fungi</taxon>
        <taxon>Dikarya</taxon>
        <taxon>Ascomycota</taxon>
        <taxon>Pezizomycotina</taxon>
        <taxon>Sordariomycetes</taxon>
        <taxon>Hypocreomycetidae</taxon>
        <taxon>Hypocreales</taxon>
        <taxon>Nectriaceae</taxon>
        <taxon>Fusarium</taxon>
        <taxon>Fusarium solani species complex</taxon>
    </lineage>
</organism>
<accession>A0A3M2S9T1</accession>
<reference evidence="2 3" key="1">
    <citation type="submission" date="2017-06" db="EMBL/GenBank/DDBJ databases">
        <title>Comparative genomic analysis of Ambrosia Fusariam Clade fungi.</title>
        <authorList>
            <person name="Stajich J.E."/>
            <person name="Carrillo J."/>
            <person name="Kijimoto T."/>
            <person name="Eskalen A."/>
            <person name="O'Donnell K."/>
            <person name="Kasson M."/>
        </authorList>
    </citation>
    <scope>NUCLEOTIDE SEQUENCE [LARGE SCALE GENOMIC DNA]</scope>
    <source>
        <strain evidence="2">UCR3666</strain>
    </source>
</reference>
<proteinExistence type="predicted"/>
<dbReference type="AlphaFoldDB" id="A0A3M2S9T1"/>